<dbReference type="InterPro" id="IPR036412">
    <property type="entry name" value="HAD-like_sf"/>
</dbReference>
<dbReference type="Pfam" id="PF13419">
    <property type="entry name" value="HAD_2"/>
    <property type="match status" value="1"/>
</dbReference>
<dbReference type="InterPro" id="IPR023198">
    <property type="entry name" value="PGP-like_dom2"/>
</dbReference>
<keyword evidence="3" id="KW-0460">Magnesium</keyword>
<reference evidence="4" key="1">
    <citation type="submission" date="2018-05" db="EMBL/GenBank/DDBJ databases">
        <authorList>
            <person name="Lanie J.A."/>
            <person name="Ng W.-L."/>
            <person name="Kazmierczak K.M."/>
            <person name="Andrzejewski T.M."/>
            <person name="Davidsen T.M."/>
            <person name="Wayne K.J."/>
            <person name="Tettelin H."/>
            <person name="Glass J.I."/>
            <person name="Rusch D."/>
            <person name="Podicherti R."/>
            <person name="Tsui H.-C.T."/>
            <person name="Winkler M.E."/>
        </authorList>
    </citation>
    <scope>NUCLEOTIDE SEQUENCE</scope>
</reference>
<dbReference type="SUPFAM" id="SSF56784">
    <property type="entry name" value="HAD-like"/>
    <property type="match status" value="1"/>
</dbReference>
<evidence type="ECO:0000313" key="4">
    <source>
        <dbReference type="EMBL" id="SVA65992.1"/>
    </source>
</evidence>
<gene>
    <name evidence="4" type="ORF">METZ01_LOCUS118846</name>
</gene>
<dbReference type="GO" id="GO:0003824">
    <property type="term" value="F:catalytic activity"/>
    <property type="evidence" value="ECO:0007669"/>
    <property type="project" value="UniProtKB-ARBA"/>
</dbReference>
<dbReference type="Gene3D" id="1.10.150.240">
    <property type="entry name" value="Putative phosphatase, domain 2"/>
    <property type="match status" value="1"/>
</dbReference>
<evidence type="ECO:0008006" key="5">
    <source>
        <dbReference type="Google" id="ProtNLM"/>
    </source>
</evidence>
<dbReference type="Gene3D" id="3.40.50.1000">
    <property type="entry name" value="HAD superfamily/HAD-like"/>
    <property type="match status" value="1"/>
</dbReference>
<dbReference type="InterPro" id="IPR023214">
    <property type="entry name" value="HAD_sf"/>
</dbReference>
<keyword evidence="2" id="KW-0479">Metal-binding</keyword>
<evidence type="ECO:0000256" key="2">
    <source>
        <dbReference type="ARBA" id="ARBA00022723"/>
    </source>
</evidence>
<protein>
    <recommendedName>
        <fullName evidence="5">HAD family hydrolase</fullName>
    </recommendedName>
</protein>
<dbReference type="AlphaFoldDB" id="A0A381XNC2"/>
<dbReference type="InterPro" id="IPR041492">
    <property type="entry name" value="HAD_2"/>
</dbReference>
<dbReference type="GO" id="GO:0046872">
    <property type="term" value="F:metal ion binding"/>
    <property type="evidence" value="ECO:0007669"/>
    <property type="project" value="UniProtKB-KW"/>
</dbReference>
<accession>A0A381XNC2</accession>
<organism evidence="4">
    <name type="scientific">marine metagenome</name>
    <dbReference type="NCBI Taxonomy" id="408172"/>
    <lineage>
        <taxon>unclassified sequences</taxon>
        <taxon>metagenomes</taxon>
        <taxon>ecological metagenomes</taxon>
    </lineage>
</organism>
<comment type="cofactor">
    <cofactor evidence="1">
        <name>Mg(2+)</name>
        <dbReference type="ChEBI" id="CHEBI:18420"/>
    </cofactor>
</comment>
<proteinExistence type="predicted"/>
<evidence type="ECO:0000256" key="3">
    <source>
        <dbReference type="ARBA" id="ARBA00022842"/>
    </source>
</evidence>
<dbReference type="PANTHER" id="PTHR46193">
    <property type="entry name" value="6-PHOSPHOGLUCONATE PHOSPHATASE"/>
    <property type="match status" value="1"/>
</dbReference>
<dbReference type="PANTHER" id="PTHR46193:SF10">
    <property type="entry name" value="6-PHOSPHOGLUCONATE PHOSPHATASE"/>
    <property type="match status" value="1"/>
</dbReference>
<feature type="non-terminal residue" evidence="4">
    <location>
        <position position="107"/>
    </location>
</feature>
<evidence type="ECO:0000256" key="1">
    <source>
        <dbReference type="ARBA" id="ARBA00001946"/>
    </source>
</evidence>
<dbReference type="InterPro" id="IPR051600">
    <property type="entry name" value="Beta-PGM-like"/>
</dbReference>
<name>A0A381XNC2_9ZZZZ</name>
<sequence>MRNLLDLVIFDCDGVLVDSEPISNRVLADLLTEIGLPTTLEQSLGLFLGKSWKDNFLTIQDRLGRTPPKELYEIYTDRMYQAFEAELQQISGIESSLDQISLKTCVA</sequence>
<dbReference type="EMBL" id="UINC01015721">
    <property type="protein sequence ID" value="SVA65992.1"/>
    <property type="molecule type" value="Genomic_DNA"/>
</dbReference>